<dbReference type="InterPro" id="IPR028082">
    <property type="entry name" value="Peripla_BP_I"/>
</dbReference>
<comment type="similarity">
    <text evidence="1">Belongs to the leucine-binding protein family.</text>
</comment>
<dbReference type="Gene3D" id="3.40.50.2300">
    <property type="match status" value="2"/>
</dbReference>
<dbReference type="InterPro" id="IPR028081">
    <property type="entry name" value="Leu-bd"/>
</dbReference>
<feature type="chain" id="PRO_5034519138" evidence="3">
    <location>
        <begin position="42"/>
        <end position="404"/>
    </location>
</feature>
<accession>A0A8G2CKZ6</accession>
<organism evidence="5 6">
    <name type="scientific">Acidiphilium rubrum</name>
    <dbReference type="NCBI Taxonomy" id="526"/>
    <lineage>
        <taxon>Bacteria</taxon>
        <taxon>Pseudomonadati</taxon>
        <taxon>Pseudomonadota</taxon>
        <taxon>Alphaproteobacteria</taxon>
        <taxon>Acetobacterales</taxon>
        <taxon>Acidocellaceae</taxon>
        <taxon>Acidiphilium</taxon>
    </lineage>
</organism>
<dbReference type="AlphaFoldDB" id="A0A8G2CKZ6"/>
<dbReference type="Proteomes" id="UP000186308">
    <property type="component" value="Unassembled WGS sequence"/>
</dbReference>
<evidence type="ECO:0000259" key="4">
    <source>
        <dbReference type="Pfam" id="PF13458"/>
    </source>
</evidence>
<keyword evidence="2 3" id="KW-0732">Signal</keyword>
<feature type="signal peptide" evidence="3">
    <location>
        <begin position="1"/>
        <end position="41"/>
    </location>
</feature>
<gene>
    <name evidence="5" type="ORF">SAMN05421828_11159</name>
</gene>
<evidence type="ECO:0000256" key="2">
    <source>
        <dbReference type="ARBA" id="ARBA00022729"/>
    </source>
</evidence>
<proteinExistence type="inferred from homology"/>
<name>A0A8G2CKZ6_ACIRU</name>
<dbReference type="EMBL" id="FTNE01000011">
    <property type="protein sequence ID" value="SIQ89745.1"/>
    <property type="molecule type" value="Genomic_DNA"/>
</dbReference>
<evidence type="ECO:0000256" key="1">
    <source>
        <dbReference type="ARBA" id="ARBA00010062"/>
    </source>
</evidence>
<feature type="domain" description="Leucine-binding protein" evidence="4">
    <location>
        <begin position="45"/>
        <end position="383"/>
    </location>
</feature>
<dbReference type="RefSeq" id="WP_083703302.1">
    <property type="nucleotide sequence ID" value="NZ_FTNE01000011.1"/>
</dbReference>
<dbReference type="SUPFAM" id="SSF53822">
    <property type="entry name" value="Periplasmic binding protein-like I"/>
    <property type="match status" value="1"/>
</dbReference>
<dbReference type="PANTHER" id="PTHR47628">
    <property type="match status" value="1"/>
</dbReference>
<keyword evidence="6" id="KW-1185">Reference proteome</keyword>
<dbReference type="Pfam" id="PF13458">
    <property type="entry name" value="Peripla_BP_6"/>
    <property type="match status" value="1"/>
</dbReference>
<dbReference type="OrthoDB" id="9786833at2"/>
<evidence type="ECO:0000256" key="3">
    <source>
        <dbReference type="SAM" id="SignalP"/>
    </source>
</evidence>
<evidence type="ECO:0000313" key="6">
    <source>
        <dbReference type="Proteomes" id="UP000186308"/>
    </source>
</evidence>
<reference evidence="5 6" key="1">
    <citation type="submission" date="2017-01" db="EMBL/GenBank/DDBJ databases">
        <authorList>
            <person name="Varghese N."/>
            <person name="Submissions S."/>
        </authorList>
    </citation>
    <scope>NUCLEOTIDE SEQUENCE [LARGE SCALE GENOMIC DNA]</scope>
    <source>
        <strain evidence="5 6">ATCC 35905</strain>
    </source>
</reference>
<evidence type="ECO:0000313" key="5">
    <source>
        <dbReference type="EMBL" id="SIQ89745.1"/>
    </source>
</evidence>
<comment type="caution">
    <text evidence="5">The sequence shown here is derived from an EMBL/GenBank/DDBJ whole genome shotgun (WGS) entry which is preliminary data.</text>
</comment>
<protein>
    <submittedName>
        <fullName evidence="5">Amino acid/amide ABC transporter substrate-binding protein, HAAT family</fullName>
    </submittedName>
</protein>
<dbReference type="PANTHER" id="PTHR47628:SF1">
    <property type="entry name" value="ALIPHATIC AMIDASE EXPRESSION-REGULATING PROTEIN"/>
    <property type="match status" value="1"/>
</dbReference>
<dbReference type="CDD" id="cd06331">
    <property type="entry name" value="PBP1_AmiC-like"/>
    <property type="match status" value="1"/>
</dbReference>
<sequence>MSRIRWSQTNPVLTRAGASRRGLAAGVLALGIAGAVPPAHAAKPPIRIGVPVGLSGANSVVAPSVVQAAKLAVSQINAGGGILGRKLVLDVADDGSGADGAVKAFDSLIFRQKVDVLISMETSAARNAGLPVVARGHTPYIYTSYYEGHSCSPYLYVDAWVPEQQVPPIVDYFMQHEHAKTFFLVGSDYAFGRGMLDLTRKYIEAHGGKVVGEEFLPMDASDWTSVLSKLRAAHPDALISSTAGGAPNVTLTKQLRAAGIKVLYGNLAEDEGTAKAIGPDAAGTYLSQSYFTGIENPKNTDFKAALKKMFGANMKTPNDLSEPEYDGIYLYKAAVEKAGSTNAAKVLKALPTVSFDGPRGVVRMSDEHHAPLTLYLGEVQADGSVKIIKSFPHVSPGDQCPALK</sequence>